<gene>
    <name evidence="3" type="ORF">QBC37DRAFT_328579</name>
</gene>
<feature type="transmembrane region" description="Helical" evidence="2">
    <location>
        <begin position="685"/>
        <end position="708"/>
    </location>
</feature>
<feature type="transmembrane region" description="Helical" evidence="2">
    <location>
        <begin position="210"/>
        <end position="231"/>
    </location>
</feature>
<dbReference type="Proteomes" id="UP001301769">
    <property type="component" value="Unassembled WGS sequence"/>
</dbReference>
<evidence type="ECO:0000313" key="3">
    <source>
        <dbReference type="EMBL" id="KAK4206695.1"/>
    </source>
</evidence>
<feature type="transmembrane region" description="Helical" evidence="2">
    <location>
        <begin position="138"/>
        <end position="158"/>
    </location>
</feature>
<dbReference type="EMBL" id="MU858365">
    <property type="protein sequence ID" value="KAK4206695.1"/>
    <property type="molecule type" value="Genomic_DNA"/>
</dbReference>
<keyword evidence="4" id="KW-1185">Reference proteome</keyword>
<name>A0AAN7B3B0_9PEZI</name>
<dbReference type="AlphaFoldDB" id="A0AAN7B3B0"/>
<protein>
    <submittedName>
        <fullName evidence="3">Uncharacterized protein</fullName>
    </submittedName>
</protein>
<organism evidence="3 4">
    <name type="scientific">Rhypophila decipiens</name>
    <dbReference type="NCBI Taxonomy" id="261697"/>
    <lineage>
        <taxon>Eukaryota</taxon>
        <taxon>Fungi</taxon>
        <taxon>Dikarya</taxon>
        <taxon>Ascomycota</taxon>
        <taxon>Pezizomycotina</taxon>
        <taxon>Sordariomycetes</taxon>
        <taxon>Sordariomycetidae</taxon>
        <taxon>Sordariales</taxon>
        <taxon>Naviculisporaceae</taxon>
        <taxon>Rhypophila</taxon>
    </lineage>
</organism>
<comment type="caution">
    <text evidence="3">The sequence shown here is derived from an EMBL/GenBank/DDBJ whole genome shotgun (WGS) entry which is preliminary data.</text>
</comment>
<evidence type="ECO:0000313" key="4">
    <source>
        <dbReference type="Proteomes" id="UP001301769"/>
    </source>
</evidence>
<keyword evidence="2" id="KW-0812">Transmembrane</keyword>
<proteinExistence type="predicted"/>
<evidence type="ECO:0000256" key="1">
    <source>
        <dbReference type="SAM" id="MobiDB-lite"/>
    </source>
</evidence>
<reference evidence="3" key="1">
    <citation type="journal article" date="2023" name="Mol. Phylogenet. Evol.">
        <title>Genome-scale phylogeny and comparative genomics of the fungal order Sordariales.</title>
        <authorList>
            <person name="Hensen N."/>
            <person name="Bonometti L."/>
            <person name="Westerberg I."/>
            <person name="Brannstrom I.O."/>
            <person name="Guillou S."/>
            <person name="Cros-Aarteil S."/>
            <person name="Calhoun S."/>
            <person name="Haridas S."/>
            <person name="Kuo A."/>
            <person name="Mondo S."/>
            <person name="Pangilinan J."/>
            <person name="Riley R."/>
            <person name="LaButti K."/>
            <person name="Andreopoulos B."/>
            <person name="Lipzen A."/>
            <person name="Chen C."/>
            <person name="Yan M."/>
            <person name="Daum C."/>
            <person name="Ng V."/>
            <person name="Clum A."/>
            <person name="Steindorff A."/>
            <person name="Ohm R.A."/>
            <person name="Martin F."/>
            <person name="Silar P."/>
            <person name="Natvig D.O."/>
            <person name="Lalanne C."/>
            <person name="Gautier V."/>
            <person name="Ament-Velasquez S.L."/>
            <person name="Kruys A."/>
            <person name="Hutchinson M.I."/>
            <person name="Powell A.J."/>
            <person name="Barry K."/>
            <person name="Miller A.N."/>
            <person name="Grigoriev I.V."/>
            <person name="Debuchy R."/>
            <person name="Gladieux P."/>
            <person name="Hiltunen Thoren M."/>
            <person name="Johannesson H."/>
        </authorList>
    </citation>
    <scope>NUCLEOTIDE SEQUENCE</scope>
    <source>
        <strain evidence="3">PSN293</strain>
    </source>
</reference>
<accession>A0AAN7B3B0</accession>
<keyword evidence="2" id="KW-1133">Transmembrane helix</keyword>
<keyword evidence="2" id="KW-0472">Membrane</keyword>
<reference evidence="3" key="2">
    <citation type="submission" date="2023-05" db="EMBL/GenBank/DDBJ databases">
        <authorList>
            <consortium name="Lawrence Berkeley National Laboratory"/>
            <person name="Steindorff A."/>
            <person name="Hensen N."/>
            <person name="Bonometti L."/>
            <person name="Westerberg I."/>
            <person name="Brannstrom I.O."/>
            <person name="Guillou S."/>
            <person name="Cros-Aarteil S."/>
            <person name="Calhoun S."/>
            <person name="Haridas S."/>
            <person name="Kuo A."/>
            <person name="Mondo S."/>
            <person name="Pangilinan J."/>
            <person name="Riley R."/>
            <person name="Labutti K."/>
            <person name="Andreopoulos B."/>
            <person name="Lipzen A."/>
            <person name="Chen C."/>
            <person name="Yanf M."/>
            <person name="Daum C."/>
            <person name="Ng V."/>
            <person name="Clum A."/>
            <person name="Ohm R."/>
            <person name="Martin F."/>
            <person name="Silar P."/>
            <person name="Natvig D."/>
            <person name="Lalanne C."/>
            <person name="Gautier V."/>
            <person name="Ament-Velasquez S.L."/>
            <person name="Kruys A."/>
            <person name="Hutchinson M.I."/>
            <person name="Powell A.J."/>
            <person name="Barry K."/>
            <person name="Miller A.N."/>
            <person name="Grigoriev I.V."/>
            <person name="Debuchy R."/>
            <person name="Gladieux P."/>
            <person name="Thoren M.H."/>
            <person name="Johannesson H."/>
        </authorList>
    </citation>
    <scope>NUCLEOTIDE SEQUENCE</scope>
    <source>
        <strain evidence="3">PSN293</strain>
    </source>
</reference>
<evidence type="ECO:0000256" key="2">
    <source>
        <dbReference type="SAM" id="Phobius"/>
    </source>
</evidence>
<sequence length="770" mass="84457">MKQSSLAPETTKDPGWNGLSIYTPDSDQVSRISGESVGGLTTCRASSVGFDGALLEAQNKSTSDESDGDSTIKRLERDQDSRVASGARQSTWASGGFLFSVLVDYILITIAILFHRLGLGIGTLFLNNQPSATAPGQFLEAAATLGPSIFPILFAAIVGRSLRNIGRYRAQRNIRLATMYTLLNSTTMFETLHCQWTLRRRLLTMQGPFWILFTLSWALSPIGGQASLRVLSRQNRANVTMETIRYADNGPLGHMYINNMLQQNAAARQGGRSPQSLLDGPLESVLLQTAETKQSPADAWGNIKIPRLSAHSTNKTADEDGWFQVDEEPRFYSWASLLGLPILNMPNTTHGHANFIVGSAYISLECGPRFKFNASVFAPRCLDCQSCVNPIARDRFHTCLDDPDNQDIKYARIGHFLGEPFSKHVPRSVREMPAVPRTLEFQDVSHSACTARQESVDVTVDCSKGICKATKVRKSRSDKRGSEFTALDLWATETLVDLAVHSIRNDTTFAIVGSEPALNSRQTGGSYYNPSPCIVASFITQPLRVAAPNIMQQIDNDGPPLIAPQQQDIASVDAKDFEVRATILINTYIQLYMAHAGIGGDLNRDLSLYGPEHEFGTGLADLLEDREAQDWISKSTRNSTSGKYQIHTYLSAGEWMESMMADKIPFVAASTAATVTRYTEVYKPVVIWVTLLLGATMFLLAIGCYGLWLSFYVTTPDVFDPVMALTLGNTGFMTEEGKTYSAEASARVKEVGDLRVRIGGSEAESLISVV</sequence>
<feature type="region of interest" description="Disordered" evidence="1">
    <location>
        <begin position="1"/>
        <end position="22"/>
    </location>
</feature>
<feature type="transmembrane region" description="Helical" evidence="2">
    <location>
        <begin position="97"/>
        <end position="118"/>
    </location>
</feature>